<gene>
    <name evidence="6" type="ORF">DPX16_16987</name>
</gene>
<feature type="domain" description="PIH1D1/2/3 CS-like" evidence="5">
    <location>
        <begin position="188"/>
        <end position="248"/>
    </location>
</feature>
<dbReference type="Pfam" id="PF18201">
    <property type="entry name" value="PIH1_CS"/>
    <property type="match status" value="1"/>
</dbReference>
<dbReference type="InterPro" id="IPR041442">
    <property type="entry name" value="PIH1D1/2/3_CS-like"/>
</dbReference>
<comment type="similarity">
    <text evidence="1">Belongs to the PIH1 family.</text>
</comment>
<dbReference type="PANTHER" id="PTHR22997">
    <property type="entry name" value="PIH1 DOMAIN-CONTAINING PROTEIN 1"/>
    <property type="match status" value="1"/>
</dbReference>
<name>A0A3N0XEA6_ANAGA</name>
<accession>A0A3N0XEA6</accession>
<dbReference type="OrthoDB" id="5135119at2759"/>
<dbReference type="GO" id="GO:0000492">
    <property type="term" value="P:box C/D snoRNP assembly"/>
    <property type="evidence" value="ECO:0007669"/>
    <property type="project" value="TreeGrafter"/>
</dbReference>
<dbReference type="GO" id="GO:0005737">
    <property type="term" value="C:cytoplasm"/>
    <property type="evidence" value="ECO:0007669"/>
    <property type="project" value="TreeGrafter"/>
</dbReference>
<protein>
    <recommendedName>
        <fullName evidence="2">PIH1 domain-containing protein 1</fullName>
    </recommendedName>
</protein>
<evidence type="ECO:0000313" key="7">
    <source>
        <dbReference type="Proteomes" id="UP000281406"/>
    </source>
</evidence>
<dbReference type="AlphaFoldDB" id="A0A3N0XEA6"/>
<comment type="caution">
    <text evidence="6">The sequence shown here is derived from an EMBL/GenBank/DDBJ whole genome shotgun (WGS) entry which is preliminary data.</text>
</comment>
<proteinExistence type="inferred from homology"/>
<evidence type="ECO:0000256" key="2">
    <source>
        <dbReference type="ARBA" id="ARBA00040540"/>
    </source>
</evidence>
<comment type="function">
    <text evidence="3">Involved in the assembly of C/D box small nucleolar ribonucleoprotein (snoRNP) particles. Recruits the SWI/SNF complex to the core promoter of rRNA genes and enhances pre-rRNA transcription. Mediates interaction of TELO2 with the R2TP complex which is necessary for the stability of MTOR and SMG1. Positively regulates the assembly and activity of the mTORC1 complex.</text>
</comment>
<evidence type="ECO:0000259" key="4">
    <source>
        <dbReference type="Pfam" id="PF08190"/>
    </source>
</evidence>
<reference evidence="6 7" key="1">
    <citation type="submission" date="2018-10" db="EMBL/GenBank/DDBJ databases">
        <title>Genome assembly for a Yunnan-Guizhou Plateau 3E fish, Anabarilius grahami (Regan), and its evolutionary and genetic applications.</title>
        <authorList>
            <person name="Jiang W."/>
        </authorList>
    </citation>
    <scope>NUCLEOTIDE SEQUENCE [LARGE SCALE GENOMIC DNA]</scope>
    <source>
        <strain evidence="6">AG-KIZ</strain>
        <tissue evidence="6">Muscle</tissue>
    </source>
</reference>
<sequence length="444" mass="49296">MGKMQNDSPPSKVIRPQPGMCVKTSSVSDKQKVFLNICQSQAVPPPPHLSQEALVKLLESEDPTSYRVPMSLGEPHTEVDNSSQGCTVYDVVINDEFFQKCQNDTLFQQFLIAVSLEGLENKYNLELSRDIKILKNRKFMGSVAEQNIRTKSKPIIQEIDSKEPHSLPSSIKRPEFTLLVEPPSGNAEYLIAEILLPGVISARSIVLDLGEDRLVLIARPTLFHLDIFFPLLIDQENSVAQYNTKTQKWKAFWYFERAKFNMDGGKYSKEKYGLKKEALVRVKVTSTWMAGPKVSKQNIAQSITLPLPDCLLPIFHPGAMCSPVLMLTCPLLALSAVDRGQYGQYAAMQPHMQQTLSYSSSSVGSDHTGQPSLPTCINVLSMTLSPVHHCSFLGPLLIDTDHCRPGTPHKSCSFGDALTQSSSHHNLALIKPAQILTLAHFSCF</sequence>
<dbReference type="GO" id="GO:0006364">
    <property type="term" value="P:rRNA processing"/>
    <property type="evidence" value="ECO:0007669"/>
    <property type="project" value="TreeGrafter"/>
</dbReference>
<evidence type="ECO:0000313" key="6">
    <source>
        <dbReference type="EMBL" id="ROI15141.1"/>
    </source>
</evidence>
<organism evidence="6 7">
    <name type="scientific">Anabarilius grahami</name>
    <name type="common">Kanglang fish</name>
    <name type="synonym">Barilius grahami</name>
    <dbReference type="NCBI Taxonomy" id="495550"/>
    <lineage>
        <taxon>Eukaryota</taxon>
        <taxon>Metazoa</taxon>
        <taxon>Chordata</taxon>
        <taxon>Craniata</taxon>
        <taxon>Vertebrata</taxon>
        <taxon>Euteleostomi</taxon>
        <taxon>Actinopterygii</taxon>
        <taxon>Neopterygii</taxon>
        <taxon>Teleostei</taxon>
        <taxon>Ostariophysi</taxon>
        <taxon>Cypriniformes</taxon>
        <taxon>Xenocyprididae</taxon>
        <taxon>Xenocypridinae</taxon>
        <taxon>Xenocypridinae incertae sedis</taxon>
        <taxon>Anabarilius</taxon>
    </lineage>
</organism>
<feature type="domain" description="PIH1 N-terminal" evidence="4">
    <location>
        <begin position="5"/>
        <end position="154"/>
    </location>
</feature>
<dbReference type="EMBL" id="RJVU01080352">
    <property type="protein sequence ID" value="ROI15141.1"/>
    <property type="molecule type" value="Genomic_DNA"/>
</dbReference>
<dbReference type="Pfam" id="PF08190">
    <property type="entry name" value="PIH1"/>
    <property type="match status" value="1"/>
</dbReference>
<dbReference type="PANTHER" id="PTHR22997:SF0">
    <property type="entry name" value="PIH1 DOMAIN-CONTAINING PROTEIN 1"/>
    <property type="match status" value="1"/>
</dbReference>
<evidence type="ECO:0000256" key="3">
    <source>
        <dbReference type="ARBA" id="ARBA00046233"/>
    </source>
</evidence>
<dbReference type="GO" id="GO:0097255">
    <property type="term" value="C:R2TP complex"/>
    <property type="evidence" value="ECO:0007669"/>
    <property type="project" value="TreeGrafter"/>
</dbReference>
<evidence type="ECO:0000256" key="1">
    <source>
        <dbReference type="ARBA" id="ARBA00008511"/>
    </source>
</evidence>
<dbReference type="InterPro" id="IPR012981">
    <property type="entry name" value="PIH1_N"/>
</dbReference>
<dbReference type="GO" id="GO:1990904">
    <property type="term" value="C:ribonucleoprotein complex"/>
    <property type="evidence" value="ECO:0007669"/>
    <property type="project" value="TreeGrafter"/>
</dbReference>
<dbReference type="InterPro" id="IPR050734">
    <property type="entry name" value="PIH1/Kintoun_subfamily"/>
</dbReference>
<keyword evidence="7" id="KW-1185">Reference proteome</keyword>
<evidence type="ECO:0000259" key="5">
    <source>
        <dbReference type="Pfam" id="PF18201"/>
    </source>
</evidence>
<dbReference type="Proteomes" id="UP000281406">
    <property type="component" value="Unassembled WGS sequence"/>
</dbReference>